<keyword evidence="10 17" id="KW-0249">Electron transport</keyword>
<dbReference type="GO" id="GO:0015979">
    <property type="term" value="P:photosynthesis"/>
    <property type="evidence" value="ECO:0007669"/>
    <property type="project" value="UniProtKB-KW"/>
</dbReference>
<keyword evidence="11 17" id="KW-0157">Chromophore</keyword>
<evidence type="ECO:0000256" key="2">
    <source>
        <dbReference type="ARBA" id="ARBA00008182"/>
    </source>
</evidence>
<keyword evidence="4" id="KW-0488">Methylation</keyword>
<feature type="binding site" evidence="15">
    <location>
        <position position="77"/>
    </location>
    <ligand>
        <name>(2R,3E)-phycocyanobilin</name>
        <dbReference type="ChEBI" id="CHEBI:85275"/>
        <label>2</label>
    </ligand>
</feature>
<dbReference type="Gene3D" id="1.10.490.20">
    <property type="entry name" value="Phycocyanins"/>
    <property type="match status" value="1"/>
</dbReference>
<dbReference type="SUPFAM" id="SSF46458">
    <property type="entry name" value="Globin-like"/>
    <property type="match status" value="1"/>
</dbReference>
<feature type="binding site" evidence="15">
    <location>
        <begin position="82"/>
        <end position="88"/>
    </location>
    <ligand>
        <name>(2R,3E)-phycocyanobilin</name>
        <dbReference type="ChEBI" id="CHEBI:85275"/>
        <label>2</label>
    </ligand>
</feature>
<dbReference type="Pfam" id="PF00502">
    <property type="entry name" value="Phycobilisome"/>
    <property type="match status" value="1"/>
</dbReference>
<evidence type="ECO:0000256" key="8">
    <source>
        <dbReference type="ARBA" id="ARBA00022640"/>
    </source>
</evidence>
<feature type="binding site" description="covalent" evidence="15">
    <location>
        <position position="82"/>
    </location>
    <ligand>
        <name>(2R,3E)-phycocyanobilin</name>
        <dbReference type="ChEBI" id="CHEBI:85275"/>
        <label>2</label>
    </ligand>
</feature>
<dbReference type="InterPro" id="IPR012128">
    <property type="entry name" value="Phycobilisome_asu/bsu"/>
</dbReference>
<evidence type="ECO:0000256" key="10">
    <source>
        <dbReference type="ARBA" id="ARBA00022982"/>
    </source>
</evidence>
<evidence type="ECO:0000256" key="7">
    <source>
        <dbReference type="ARBA" id="ARBA00022549"/>
    </source>
</evidence>
<evidence type="ECO:0000256" key="1">
    <source>
        <dbReference type="ARBA" id="ARBA00004185"/>
    </source>
</evidence>
<evidence type="ECO:0000256" key="11">
    <source>
        <dbReference type="ARBA" id="ARBA00022991"/>
    </source>
</evidence>
<dbReference type="GO" id="GO:0030089">
    <property type="term" value="C:phycobilisome"/>
    <property type="evidence" value="ECO:0007669"/>
    <property type="project" value="UniProtKB-KW"/>
</dbReference>
<evidence type="ECO:0000256" key="13">
    <source>
        <dbReference type="ARBA" id="ARBA00023136"/>
    </source>
</evidence>
<keyword evidence="8 17" id="KW-0934">Plastid</keyword>
<reference evidence="18" key="1">
    <citation type="journal article" date="2017" name="J. Phycol.">
        <title>Analysis of chloroplast genomes and a supermatrix inform reclassification of the Rhodomelaceae (Rhodophyta).</title>
        <authorList>
            <person name="Diaz-Tapia P."/>
            <person name="Maggs C.A."/>
            <person name="West J.A."/>
            <person name="Verbruggen H."/>
        </authorList>
    </citation>
    <scope>NUCLEOTIDE SEQUENCE</scope>
    <source>
        <strain evidence="18">PD1020</strain>
    </source>
</reference>
<feature type="modified residue" description="N4-methylasparagine" evidence="16">
    <location>
        <position position="72"/>
    </location>
</feature>
<evidence type="ECO:0000256" key="6">
    <source>
        <dbReference type="ARBA" id="ARBA00022531"/>
    </source>
</evidence>
<dbReference type="GeneID" id="33359264"/>
<feature type="binding site" evidence="15">
    <location>
        <position position="72"/>
    </location>
    <ligand>
        <name>(2R,3E)-phycocyanobilin</name>
        <dbReference type="ChEBI" id="CHEBI:85275"/>
        <label>2</label>
    </ligand>
</feature>
<keyword evidence="5 17" id="KW-0150">Chloroplast</keyword>
<proteinExistence type="inferred from homology"/>
<gene>
    <name evidence="18" type="primary">cpeB</name>
</gene>
<evidence type="ECO:0000256" key="16">
    <source>
        <dbReference type="PIRSR" id="PIRSR000081-2"/>
    </source>
</evidence>
<dbReference type="RefSeq" id="YP_009396978.1">
    <property type="nucleotide sequence ID" value="NC_035285.1"/>
</dbReference>
<accession>A0A1Z1MK84</accession>
<dbReference type="EMBL" id="MF101441">
    <property type="protein sequence ID" value="ARW66164.1"/>
    <property type="molecule type" value="Genomic_DNA"/>
</dbReference>
<feature type="binding site" evidence="15">
    <location>
        <position position="158"/>
    </location>
    <ligand>
        <name>(2R,3E)-phycocyanobilin</name>
        <dbReference type="ChEBI" id="CHEBI:85275"/>
        <label>1</label>
    </ligand>
</feature>
<dbReference type="InterPro" id="IPR009050">
    <property type="entry name" value="Globin-like_sf"/>
</dbReference>
<keyword evidence="13 17" id="KW-0472">Membrane</keyword>
<evidence type="ECO:0000256" key="14">
    <source>
        <dbReference type="ARBA" id="ARBA00023307"/>
    </source>
</evidence>
<evidence type="ECO:0000256" key="9">
    <source>
        <dbReference type="ARBA" id="ARBA00022738"/>
    </source>
</evidence>
<feature type="binding site" evidence="15">
    <location>
        <position position="35"/>
    </location>
    <ligand>
        <name>(2R,3E)-phycocyanobilin</name>
        <dbReference type="ChEBI" id="CHEBI:85275"/>
        <label>1</label>
    </ligand>
</feature>
<organism evidence="18">
    <name type="scientific">Spyridia filamentosa</name>
    <name type="common">Red alga</name>
    <name type="synonym">Fucus filamentosus</name>
    <dbReference type="NCBI Taxonomy" id="196632"/>
    <lineage>
        <taxon>Eukaryota</taxon>
        <taxon>Rhodophyta</taxon>
        <taxon>Florideophyceae</taxon>
        <taxon>Rhodymeniophycidae</taxon>
        <taxon>Ceramiales</taxon>
        <taxon>Spyridiaceae</taxon>
        <taxon>Spyridia</taxon>
    </lineage>
</organism>
<name>A0A1Z1MK84_SPYFI</name>
<dbReference type="PANTHER" id="PTHR34011">
    <property type="entry name" value="PHYCOBILISOME 32.1 KDA LINKER POLYPEPTIDE, PHYCOCYANIN-ASSOCIATED, ROD 2-RELATED"/>
    <property type="match status" value="1"/>
</dbReference>
<evidence type="ECO:0000256" key="3">
    <source>
        <dbReference type="ARBA" id="ARBA00022448"/>
    </source>
</evidence>
<dbReference type="InterPro" id="IPR038719">
    <property type="entry name" value="Phycobilisome_asu/bsu_sf"/>
</dbReference>
<comment type="subcellular location">
    <subcellularLocation>
        <location evidence="1 17">Plastid</location>
        <location evidence="1 17">Chloroplast thylakoid membrane</location>
        <topology evidence="1 17">Peripheral membrane protein</topology>
        <orientation evidence="1 17">Stromal side</orientation>
    </subcellularLocation>
</comment>
<evidence type="ECO:0000256" key="4">
    <source>
        <dbReference type="ARBA" id="ARBA00022481"/>
    </source>
</evidence>
<keyword evidence="7" id="KW-0042">Antenna complex</keyword>
<evidence type="ECO:0000256" key="5">
    <source>
        <dbReference type="ARBA" id="ARBA00022528"/>
    </source>
</evidence>
<dbReference type="AlphaFoldDB" id="A0A1Z1MK84"/>
<keyword evidence="12 17" id="KW-0793">Thylakoid</keyword>
<dbReference type="GO" id="GO:0009535">
    <property type="term" value="C:chloroplast thylakoid membrane"/>
    <property type="evidence" value="ECO:0007669"/>
    <property type="project" value="UniProtKB-SubCell"/>
</dbReference>
<comment type="similarity">
    <text evidence="2 17">Belongs to the phycobiliprotein family.</text>
</comment>
<evidence type="ECO:0000256" key="17">
    <source>
        <dbReference type="RuleBase" id="RU004438"/>
    </source>
</evidence>
<keyword evidence="6 17" id="KW-0602">Photosynthesis</keyword>
<dbReference type="PIRSF" id="PIRSF000081">
    <property type="entry name" value="Phycocyanin"/>
    <property type="match status" value="1"/>
</dbReference>
<keyword evidence="9 17" id="KW-0605">Phycobilisome</keyword>
<feature type="binding site" evidence="15">
    <location>
        <position position="39"/>
    </location>
    <ligand>
        <name>(2R,3E)-phycocyanobilin</name>
        <dbReference type="ChEBI" id="CHEBI:85275"/>
        <label>1</label>
    </ligand>
</feature>
<geneLocation type="chloroplast" evidence="18"/>
<keyword evidence="14 17" id="KW-0089">Bile pigment</keyword>
<protein>
    <submittedName>
        <fullName evidence="18">Phycoerythrin subunit b</fullName>
    </submittedName>
</protein>
<keyword evidence="3 17" id="KW-0813">Transport</keyword>
<sequence>MLDAFSRVVVSSDSKAAYIGGSDLQALKTFISDGNKRLDSVNSIVSNASCIVSDAVSGMICESPGLIAPGGNCYTNRRMAACLRDGEIILRYVSYALLAGDSSVLDDRCLNGLKETYLALGVPATSTNRAVSIMKAASVAFITNTASQRKTDVAAGDCSSLAAEAGGYFDKVIEAVS</sequence>
<dbReference type="PANTHER" id="PTHR34011:SF7">
    <property type="entry name" value="C-PHYCOCYANIN BETA SUBUNIT"/>
    <property type="match status" value="1"/>
</dbReference>
<evidence type="ECO:0000256" key="12">
    <source>
        <dbReference type="ARBA" id="ARBA00023078"/>
    </source>
</evidence>
<evidence type="ECO:0000313" key="18">
    <source>
        <dbReference type="EMBL" id="ARW66164.1"/>
    </source>
</evidence>
<evidence type="ECO:0000256" key="15">
    <source>
        <dbReference type="PIRSR" id="PIRSR000081-1"/>
    </source>
</evidence>